<organism evidence="1 2">
    <name type="scientific">Phytophthora nicotianae P1976</name>
    <dbReference type="NCBI Taxonomy" id="1317066"/>
    <lineage>
        <taxon>Eukaryota</taxon>
        <taxon>Sar</taxon>
        <taxon>Stramenopiles</taxon>
        <taxon>Oomycota</taxon>
        <taxon>Peronosporomycetes</taxon>
        <taxon>Peronosporales</taxon>
        <taxon>Peronosporaceae</taxon>
        <taxon>Phytophthora</taxon>
    </lineage>
</organism>
<gene>
    <name evidence="1" type="ORF">F444_05365</name>
</gene>
<evidence type="ECO:0000313" key="2">
    <source>
        <dbReference type="Proteomes" id="UP000028582"/>
    </source>
</evidence>
<accession>A0A081AMC8</accession>
<dbReference type="OrthoDB" id="128540at2759"/>
<proteinExistence type="predicted"/>
<dbReference type="EMBL" id="ANJA01001040">
    <property type="protein sequence ID" value="ETO80039.1"/>
    <property type="molecule type" value="Genomic_DNA"/>
</dbReference>
<evidence type="ECO:0000313" key="1">
    <source>
        <dbReference type="EMBL" id="ETO80039.1"/>
    </source>
</evidence>
<protein>
    <submittedName>
        <fullName evidence="1">Uncharacterized protein</fullName>
    </submittedName>
</protein>
<dbReference type="AlphaFoldDB" id="A0A081AMC8"/>
<feature type="non-terminal residue" evidence="1">
    <location>
        <position position="96"/>
    </location>
</feature>
<dbReference type="Proteomes" id="UP000028582">
    <property type="component" value="Unassembled WGS sequence"/>
</dbReference>
<sequence>MTSRRNSFSIWKKKEVIDWINTTGEGVPSRAAAHFRSLGWNFDPATARRWWRQRDEIWAAKPTQMRVAGGGRKRALGALEDLLLETIVLRRLKKEK</sequence>
<name>A0A081AMC8_PHYNI</name>
<comment type="caution">
    <text evidence="1">The sequence shown here is derived from an EMBL/GenBank/DDBJ whole genome shotgun (WGS) entry which is preliminary data.</text>
</comment>
<reference evidence="1 2" key="1">
    <citation type="submission" date="2013-11" db="EMBL/GenBank/DDBJ databases">
        <title>The Genome Sequence of Phytophthora parasitica P1976.</title>
        <authorList>
            <consortium name="The Broad Institute Genomics Platform"/>
            <person name="Russ C."/>
            <person name="Tyler B."/>
            <person name="Panabieres F."/>
            <person name="Shan W."/>
            <person name="Tripathy S."/>
            <person name="Grunwald N."/>
            <person name="Machado M."/>
            <person name="Johnson C.S."/>
            <person name="Walker B."/>
            <person name="Young S."/>
            <person name="Zeng Q."/>
            <person name="Gargeya S."/>
            <person name="Fitzgerald M."/>
            <person name="Haas B."/>
            <person name="Abouelleil A."/>
            <person name="Allen A.W."/>
            <person name="Alvarado L."/>
            <person name="Arachchi H.M."/>
            <person name="Berlin A.M."/>
            <person name="Chapman S.B."/>
            <person name="Gainer-Dewar J."/>
            <person name="Goldberg J."/>
            <person name="Griggs A."/>
            <person name="Gujja S."/>
            <person name="Hansen M."/>
            <person name="Howarth C."/>
            <person name="Imamovic A."/>
            <person name="Ireland A."/>
            <person name="Larimer J."/>
            <person name="McCowan C."/>
            <person name="Murphy C."/>
            <person name="Pearson M."/>
            <person name="Poon T.W."/>
            <person name="Priest M."/>
            <person name="Roberts A."/>
            <person name="Saif S."/>
            <person name="Shea T."/>
            <person name="Sisk P."/>
            <person name="Sykes S."/>
            <person name="Wortman J."/>
            <person name="Nusbaum C."/>
            <person name="Birren B."/>
        </authorList>
    </citation>
    <scope>NUCLEOTIDE SEQUENCE [LARGE SCALE GENOMIC DNA]</scope>
    <source>
        <strain evidence="1 2">P1976</strain>
    </source>
</reference>